<dbReference type="AlphaFoldDB" id="A0A5N6SAN0"/>
<reference evidence="1 2" key="1">
    <citation type="submission" date="2019-04" db="EMBL/GenBank/DDBJ databases">
        <title>Friends and foes A comparative genomics study of 23 Aspergillus species from section Flavi.</title>
        <authorList>
            <consortium name="DOE Joint Genome Institute"/>
            <person name="Kjaerbolling I."/>
            <person name="Vesth T."/>
            <person name="Frisvad J.C."/>
            <person name="Nybo J.L."/>
            <person name="Theobald S."/>
            <person name="Kildgaard S."/>
            <person name="Isbrandt T."/>
            <person name="Kuo A."/>
            <person name="Sato A."/>
            <person name="Lyhne E.K."/>
            <person name="Kogle M.E."/>
            <person name="Wiebenga A."/>
            <person name="Kun R.S."/>
            <person name="Lubbers R.J."/>
            <person name="Makela M.R."/>
            <person name="Barry K."/>
            <person name="Chovatia M."/>
            <person name="Clum A."/>
            <person name="Daum C."/>
            <person name="Haridas S."/>
            <person name="He G."/>
            <person name="LaButti K."/>
            <person name="Lipzen A."/>
            <person name="Mondo S."/>
            <person name="Riley R."/>
            <person name="Salamov A."/>
            <person name="Simmons B.A."/>
            <person name="Magnuson J.K."/>
            <person name="Henrissat B."/>
            <person name="Mortensen U.H."/>
            <person name="Larsen T.O."/>
            <person name="Devries R.P."/>
            <person name="Grigoriev I.V."/>
            <person name="Machida M."/>
            <person name="Baker S.E."/>
            <person name="Andersen M.R."/>
        </authorList>
    </citation>
    <scope>NUCLEOTIDE SEQUENCE [LARGE SCALE GENOMIC DNA]</scope>
    <source>
        <strain evidence="1 2">CBS 117625</strain>
    </source>
</reference>
<dbReference type="RefSeq" id="XP_031906982.1">
    <property type="nucleotide sequence ID" value="XM_032061193.1"/>
</dbReference>
<proteinExistence type="predicted"/>
<evidence type="ECO:0000313" key="1">
    <source>
        <dbReference type="EMBL" id="KAE8130919.1"/>
    </source>
</evidence>
<dbReference type="Proteomes" id="UP000325672">
    <property type="component" value="Unassembled WGS sequence"/>
</dbReference>
<evidence type="ECO:0000313" key="2">
    <source>
        <dbReference type="Proteomes" id="UP000325672"/>
    </source>
</evidence>
<name>A0A5N6SAN0_ASPPS</name>
<gene>
    <name evidence="1" type="ORF">BDV38DRAFT_289175</name>
</gene>
<dbReference type="GeneID" id="43645403"/>
<organism evidence="1 2">
    <name type="scientific">Aspergillus pseudotamarii</name>
    <dbReference type="NCBI Taxonomy" id="132259"/>
    <lineage>
        <taxon>Eukaryota</taxon>
        <taxon>Fungi</taxon>
        <taxon>Dikarya</taxon>
        <taxon>Ascomycota</taxon>
        <taxon>Pezizomycotina</taxon>
        <taxon>Eurotiomycetes</taxon>
        <taxon>Eurotiomycetidae</taxon>
        <taxon>Eurotiales</taxon>
        <taxon>Aspergillaceae</taxon>
        <taxon>Aspergillus</taxon>
        <taxon>Aspergillus subgen. Circumdati</taxon>
    </lineage>
</organism>
<keyword evidence="2" id="KW-1185">Reference proteome</keyword>
<dbReference type="OrthoDB" id="4501078at2759"/>
<dbReference type="EMBL" id="ML743686">
    <property type="protein sequence ID" value="KAE8130919.1"/>
    <property type="molecule type" value="Genomic_DNA"/>
</dbReference>
<protein>
    <submittedName>
        <fullName evidence="1">Uncharacterized protein</fullName>
    </submittedName>
</protein>
<sequence length="75" mass="7592">MATSPATSLSQALDFQPSSDPLTTLQLPLAIGIGNVSIGGCAIGDSTVSFVIDTSRSVIASKVSGSAEKTFISQF</sequence>
<accession>A0A5N6SAN0</accession>